<keyword evidence="2" id="KW-0413">Isomerase</keyword>
<dbReference type="AlphaFoldDB" id="A0A941CP14"/>
<proteinExistence type="predicted"/>
<evidence type="ECO:0000313" key="2">
    <source>
        <dbReference type="EMBL" id="MBR0576120.1"/>
    </source>
</evidence>
<dbReference type="GO" id="GO:0016853">
    <property type="term" value="F:isomerase activity"/>
    <property type="evidence" value="ECO:0007669"/>
    <property type="project" value="UniProtKB-KW"/>
</dbReference>
<evidence type="ECO:0000313" key="3">
    <source>
        <dbReference type="Proteomes" id="UP000675379"/>
    </source>
</evidence>
<sequence>MKESIHRYFQLGVIQWMSYPRRSVLEGLRAVAADPDFDAVEVGPFASAKEREEAKALLASSHLTVCFGAQPLILRDKLNANALDEGERLRAEEALLHCIDEAQDLGAQAVAIMAGKWAEETQEEAFWQLVKTLNRLCSYAGEKGMGINLEVFDYDLDKAVLIGPAPLASRLAKEMEKTQKNFGLLVDLSHIPTTHEEIPEVIRILAPYIRHLHMGNAVVKPGAEAFGDLHPRFGFPEGANDVPELLTFFRALRAEGLFRPQAPLVLSFEVKPWKDEEEDVVLASSKRVLRRAWAQLEDEEV</sequence>
<dbReference type="Pfam" id="PF01261">
    <property type="entry name" value="AP_endonuc_2"/>
    <property type="match status" value="1"/>
</dbReference>
<protein>
    <submittedName>
        <fullName evidence="2">Sugar phosphate isomerase/epimerase</fullName>
    </submittedName>
</protein>
<dbReference type="InterPro" id="IPR036237">
    <property type="entry name" value="Xyl_isomerase-like_sf"/>
</dbReference>
<dbReference type="SUPFAM" id="SSF51658">
    <property type="entry name" value="Xylose isomerase-like"/>
    <property type="match status" value="1"/>
</dbReference>
<dbReference type="EMBL" id="JAGSCS010000007">
    <property type="protein sequence ID" value="MBR0576120.1"/>
    <property type="molecule type" value="Genomic_DNA"/>
</dbReference>
<feature type="domain" description="Xylose isomerase-like TIM barrel" evidence="1">
    <location>
        <begin position="31"/>
        <end position="257"/>
    </location>
</feature>
<dbReference type="InterPro" id="IPR013022">
    <property type="entry name" value="Xyl_isomerase-like_TIM-brl"/>
</dbReference>
<dbReference type="Proteomes" id="UP000675379">
    <property type="component" value="Unassembled WGS sequence"/>
</dbReference>
<name>A0A941CP14_9CLOT</name>
<dbReference type="InterPro" id="IPR050312">
    <property type="entry name" value="IolE/XylAMocC-like"/>
</dbReference>
<organism evidence="2 3">
    <name type="scientific">Proteiniclasticum sediminis</name>
    <dbReference type="NCBI Taxonomy" id="2804028"/>
    <lineage>
        <taxon>Bacteria</taxon>
        <taxon>Bacillati</taxon>
        <taxon>Bacillota</taxon>
        <taxon>Clostridia</taxon>
        <taxon>Eubacteriales</taxon>
        <taxon>Clostridiaceae</taxon>
        <taxon>Proteiniclasticum</taxon>
    </lineage>
</organism>
<gene>
    <name evidence="2" type="ORF">KCG48_07165</name>
</gene>
<dbReference type="Gene3D" id="3.20.20.150">
    <property type="entry name" value="Divalent-metal-dependent TIM barrel enzymes"/>
    <property type="match status" value="1"/>
</dbReference>
<evidence type="ECO:0000259" key="1">
    <source>
        <dbReference type="Pfam" id="PF01261"/>
    </source>
</evidence>
<comment type="caution">
    <text evidence="2">The sequence shown here is derived from an EMBL/GenBank/DDBJ whole genome shotgun (WGS) entry which is preliminary data.</text>
</comment>
<dbReference type="RefSeq" id="WP_211800904.1">
    <property type="nucleotide sequence ID" value="NZ_JAGSCS010000007.1"/>
</dbReference>
<dbReference type="PANTHER" id="PTHR12110">
    <property type="entry name" value="HYDROXYPYRUVATE ISOMERASE"/>
    <property type="match status" value="1"/>
</dbReference>
<accession>A0A941CP14</accession>
<reference evidence="2" key="1">
    <citation type="submission" date="2021-04" db="EMBL/GenBank/DDBJ databases">
        <title>Proteiniclasticum sedimins sp. nov., an obligate anaerobic bacterium isolated from anaerobic sludge.</title>
        <authorList>
            <person name="Liu J."/>
        </authorList>
    </citation>
    <scope>NUCLEOTIDE SEQUENCE</scope>
    <source>
        <strain evidence="2">BAD-10</strain>
    </source>
</reference>
<keyword evidence="3" id="KW-1185">Reference proteome</keyword>